<dbReference type="Proteomes" id="UP000679725">
    <property type="component" value="Unassembled WGS sequence"/>
</dbReference>
<evidence type="ECO:0000259" key="5">
    <source>
        <dbReference type="PROSITE" id="PS51900"/>
    </source>
</evidence>
<dbReference type="RefSeq" id="WP_215235676.1">
    <property type="nucleotide sequence ID" value="NZ_CAJRAU010000007.1"/>
</dbReference>
<comment type="caution">
    <text evidence="6">The sequence shown here is derived from an EMBL/GenBank/DDBJ whole genome shotgun (WGS) entry which is preliminary data.</text>
</comment>
<gene>
    <name evidence="6" type="ORF">DYBT9623_04396</name>
</gene>
<protein>
    <recommendedName>
        <fullName evidence="5">Core-binding (CB) domain-containing protein</fullName>
    </recommendedName>
</protein>
<evidence type="ECO:0000256" key="3">
    <source>
        <dbReference type="ARBA" id="ARBA00023172"/>
    </source>
</evidence>
<keyword evidence="2 4" id="KW-0238">DNA-binding</keyword>
<proteinExistence type="predicted"/>
<dbReference type="InterPro" id="IPR002104">
    <property type="entry name" value="Integrase_catalytic"/>
</dbReference>
<dbReference type="Gene3D" id="1.10.443.10">
    <property type="entry name" value="Intergrase catalytic core"/>
    <property type="match status" value="1"/>
</dbReference>
<reference evidence="6 7" key="1">
    <citation type="submission" date="2021-04" db="EMBL/GenBank/DDBJ databases">
        <authorList>
            <person name="Rodrigo-Torres L."/>
            <person name="Arahal R. D."/>
            <person name="Lucena T."/>
        </authorList>
    </citation>
    <scope>NUCLEOTIDE SEQUENCE [LARGE SCALE GENOMIC DNA]</scope>
    <source>
        <strain evidence="6 7">CECT 9623</strain>
    </source>
</reference>
<dbReference type="Pfam" id="PF13102">
    <property type="entry name" value="Phage_int_SAM_5"/>
    <property type="match status" value="1"/>
</dbReference>
<sequence>MRVRFILRKARLNKLGQCPLDCHIRVNGIPSTPFSTSVFVTPAKWDAALQRVKGSSDQVYSQNKKLDQIRTELELIRDSQMARGKRLTAREIVDIYHGKREISCTFQALSEKKIEALKSLNRSPATIGIHKKCHRYLLAYLKENLPVHEIQRRHVEDFWDHLKNKGYDHDYVNKTVANCMSLFKFAVAKGFTDSNPFSSSSFVWENKIDLICLDEGEIQKLKTTVWSESLQQVVDSLLFMCYQGMHISDYRKLGDNNISIINEVRWIRIGRTKTKVEAIIPLHSEASRIITKYGTLSKLPKLSGKTSNAYLKIIAERIGTAKHLTNKVARKTFTNMCINEYGMSDESVAAMLGHTSTRFVKKYGAVKQSRILAEWKDKFKLA</sequence>
<evidence type="ECO:0000313" key="6">
    <source>
        <dbReference type="EMBL" id="CAG5072855.1"/>
    </source>
</evidence>
<evidence type="ECO:0000256" key="1">
    <source>
        <dbReference type="ARBA" id="ARBA00022908"/>
    </source>
</evidence>
<evidence type="ECO:0000256" key="4">
    <source>
        <dbReference type="PROSITE-ProRule" id="PRU01248"/>
    </source>
</evidence>
<feature type="domain" description="Core-binding (CB)" evidence="5">
    <location>
        <begin position="104"/>
        <end position="187"/>
    </location>
</feature>
<accession>A0ABN7RCB5</accession>
<dbReference type="InterPro" id="IPR025269">
    <property type="entry name" value="SAM-like_dom"/>
</dbReference>
<dbReference type="InterPro" id="IPR035386">
    <property type="entry name" value="Arm-DNA-bind_5"/>
</dbReference>
<dbReference type="Gene3D" id="1.10.150.130">
    <property type="match status" value="1"/>
</dbReference>
<name>A0ABN7RCB5_9BACT</name>
<dbReference type="CDD" id="cd01185">
    <property type="entry name" value="INTN1_C_like"/>
    <property type="match status" value="1"/>
</dbReference>
<dbReference type="SUPFAM" id="SSF56349">
    <property type="entry name" value="DNA breaking-rejoining enzymes"/>
    <property type="match status" value="1"/>
</dbReference>
<dbReference type="InterPro" id="IPR013762">
    <property type="entry name" value="Integrase-like_cat_sf"/>
</dbReference>
<dbReference type="EMBL" id="CAJRAU010000007">
    <property type="protein sequence ID" value="CAG5072855.1"/>
    <property type="molecule type" value="Genomic_DNA"/>
</dbReference>
<evidence type="ECO:0000256" key="2">
    <source>
        <dbReference type="ARBA" id="ARBA00023125"/>
    </source>
</evidence>
<dbReference type="InterPro" id="IPR010998">
    <property type="entry name" value="Integrase_recombinase_N"/>
</dbReference>
<dbReference type="PROSITE" id="PS51900">
    <property type="entry name" value="CB"/>
    <property type="match status" value="1"/>
</dbReference>
<keyword evidence="7" id="KW-1185">Reference proteome</keyword>
<evidence type="ECO:0000313" key="7">
    <source>
        <dbReference type="Proteomes" id="UP000679725"/>
    </source>
</evidence>
<dbReference type="InterPro" id="IPR011010">
    <property type="entry name" value="DNA_brk_join_enz"/>
</dbReference>
<keyword evidence="1" id="KW-0229">DNA integration</keyword>
<dbReference type="Pfam" id="PF00589">
    <property type="entry name" value="Phage_integrase"/>
    <property type="match status" value="1"/>
</dbReference>
<dbReference type="Pfam" id="PF17293">
    <property type="entry name" value="Arm-DNA-bind_5"/>
    <property type="match status" value="1"/>
</dbReference>
<dbReference type="InterPro" id="IPR044068">
    <property type="entry name" value="CB"/>
</dbReference>
<keyword evidence="3" id="KW-0233">DNA recombination</keyword>
<organism evidence="6 7">
    <name type="scientific">Dyadobacter linearis</name>
    <dbReference type="NCBI Taxonomy" id="2823330"/>
    <lineage>
        <taxon>Bacteria</taxon>
        <taxon>Pseudomonadati</taxon>
        <taxon>Bacteroidota</taxon>
        <taxon>Cytophagia</taxon>
        <taxon>Cytophagales</taxon>
        <taxon>Spirosomataceae</taxon>
        <taxon>Dyadobacter</taxon>
    </lineage>
</organism>